<dbReference type="GO" id="GO:0006915">
    <property type="term" value="P:apoptotic process"/>
    <property type="evidence" value="ECO:0007669"/>
    <property type="project" value="UniProtKB-KW"/>
</dbReference>
<sequence length="592" mass="67178">MASGLSSINPLQSDLPPSGHPSFISPSAAATPPQSLLETKGIPLECFIEDLDQQFICVHCKKGLRWAMQTSCGCRSCYGCLQRYIKEQGDSLKCPSCGDEFSKDDIAKDSFARKKMEQCKMYCANKSRGCKEQVPLKKMDEHLQQECNYELINCMHRSKGCLQRVQRNQLVQHLEKECAFRRQKCRYCGDDFVKNELELHEKECKKFLDKCPNNCGERLIHKDKIPDHLKYDCPLQDKVCIFNMFGCSFSAKGIDRKMDLHTGENQVYHLQLVTEHIIRMDKQLQELNLLKNNLEKMVAKPTASEQMQVPAKAEKQMMRDLQKMIMPLMEKVDNVEDNMNQLAKQKTVSELEESIKPIQEKQNRIENRIVELEQAQKTGSVGSNAGESSAPLTMTGVTTSALSASSSRMTTVENQMGMHAVRIAEHDLRFQVLETASHDGTLLWKIKDFARRKRDADIGKTLSLYSQPFYTSRYGYKMCARVYLNGDGMGKGTHVSLFFVVMRGDYDALLPWPFRQKVTLMLLDQDTGRRHLSDSFRPDPASSSFGRPTTEMNIASGCPLFVSQSVLSDSAYVKDNVMFIKVIVDASDVVKP</sequence>
<feature type="zinc finger region" description="TRAF-type" evidence="11">
    <location>
        <begin position="200"/>
        <end position="247"/>
    </location>
</feature>
<dbReference type="InterPro" id="IPR012227">
    <property type="entry name" value="TNF_rcpt-assoc_TRAF_met"/>
</dbReference>
<dbReference type="EnsemblMetazoa" id="XM_038215659.1">
    <property type="protein sequence ID" value="XP_038071587.1"/>
    <property type="gene ID" value="LOC119740384"/>
</dbReference>
<keyword evidence="9" id="KW-0832">Ubl conjugation</keyword>
<organism evidence="16 17">
    <name type="scientific">Patiria miniata</name>
    <name type="common">Bat star</name>
    <name type="synonym">Asterina miniata</name>
    <dbReference type="NCBI Taxonomy" id="46514"/>
    <lineage>
        <taxon>Eukaryota</taxon>
        <taxon>Metazoa</taxon>
        <taxon>Echinodermata</taxon>
        <taxon>Eleutherozoa</taxon>
        <taxon>Asterozoa</taxon>
        <taxon>Asteroidea</taxon>
        <taxon>Valvatacea</taxon>
        <taxon>Valvatida</taxon>
        <taxon>Asterinidae</taxon>
        <taxon>Patiria</taxon>
    </lineage>
</organism>
<evidence type="ECO:0000259" key="14">
    <source>
        <dbReference type="PROSITE" id="PS50144"/>
    </source>
</evidence>
<dbReference type="SMART" id="SM00061">
    <property type="entry name" value="MATH"/>
    <property type="match status" value="1"/>
</dbReference>
<dbReference type="SUPFAM" id="SSF49599">
    <property type="entry name" value="TRAF domain-like"/>
    <property type="match status" value="3"/>
</dbReference>
<evidence type="ECO:0000256" key="12">
    <source>
        <dbReference type="SAM" id="Coils"/>
    </source>
</evidence>
<evidence type="ECO:0000256" key="4">
    <source>
        <dbReference type="ARBA" id="ARBA00022703"/>
    </source>
</evidence>
<evidence type="ECO:0000256" key="2">
    <source>
        <dbReference type="ARBA" id="ARBA00022490"/>
    </source>
</evidence>
<dbReference type="InterPro" id="IPR013083">
    <property type="entry name" value="Znf_RING/FYVE/PHD"/>
</dbReference>
<dbReference type="RefSeq" id="XP_038071587.1">
    <property type="nucleotide sequence ID" value="XM_038215659.1"/>
</dbReference>
<evidence type="ECO:0000256" key="6">
    <source>
        <dbReference type="ARBA" id="ARBA00022737"/>
    </source>
</evidence>
<dbReference type="OrthoDB" id="5947827at2759"/>
<dbReference type="Gene3D" id="2.60.210.10">
    <property type="entry name" value="Apoptosis, Tumor Necrosis Factor Receptor Associated Protein 2, Chain A"/>
    <property type="match status" value="1"/>
</dbReference>
<dbReference type="InterPro" id="IPR001841">
    <property type="entry name" value="Znf_RING"/>
</dbReference>
<dbReference type="OMA" id="HEKECKK"/>
<dbReference type="PROSITE" id="PS50089">
    <property type="entry name" value="ZF_RING_2"/>
    <property type="match status" value="1"/>
</dbReference>
<keyword evidence="5 11" id="KW-0479">Metal-binding</keyword>
<feature type="domain" description="TRAF-type" evidence="15">
    <location>
        <begin position="142"/>
        <end position="198"/>
    </location>
</feature>
<keyword evidence="3" id="KW-1017">Isopeptide bond</keyword>
<feature type="zinc finger region" description="TRAF-type" evidence="11">
    <location>
        <begin position="142"/>
        <end position="198"/>
    </location>
</feature>
<evidence type="ECO:0000256" key="7">
    <source>
        <dbReference type="ARBA" id="ARBA00022771"/>
    </source>
</evidence>
<dbReference type="InterPro" id="IPR049342">
    <property type="entry name" value="TRAF1-6_MATH_dom"/>
</dbReference>
<protein>
    <recommendedName>
        <fullName evidence="18">TNF receptor-associated factor 3</fullName>
    </recommendedName>
</protein>
<evidence type="ECO:0008006" key="18">
    <source>
        <dbReference type="Google" id="ProtNLM"/>
    </source>
</evidence>
<dbReference type="PANTHER" id="PTHR10131:SF94">
    <property type="entry name" value="TNF RECEPTOR-ASSOCIATED FACTOR 4"/>
    <property type="match status" value="1"/>
</dbReference>
<dbReference type="Gene3D" id="3.30.40.10">
    <property type="entry name" value="Zinc/RING finger domain, C3HC4 (zinc finger)"/>
    <property type="match status" value="3"/>
</dbReference>
<keyword evidence="2" id="KW-0963">Cytoplasm</keyword>
<feature type="domain" description="MATH" evidence="14">
    <location>
        <begin position="439"/>
        <end position="584"/>
    </location>
</feature>
<dbReference type="FunFam" id="2.60.210.10:FF:000001">
    <property type="entry name" value="TNF receptor-associated factor"/>
    <property type="match status" value="1"/>
</dbReference>
<dbReference type="PANTHER" id="PTHR10131">
    <property type="entry name" value="TNF RECEPTOR ASSOCIATED FACTOR"/>
    <property type="match status" value="1"/>
</dbReference>
<evidence type="ECO:0000256" key="1">
    <source>
        <dbReference type="ARBA" id="ARBA00004496"/>
    </source>
</evidence>
<keyword evidence="7 11" id="KW-0863">Zinc-finger</keyword>
<keyword evidence="17" id="KW-1185">Reference proteome</keyword>
<dbReference type="AlphaFoldDB" id="A0A914B825"/>
<dbReference type="GeneID" id="119740384"/>
<dbReference type="SUPFAM" id="SSF57850">
    <property type="entry name" value="RING/U-box"/>
    <property type="match status" value="1"/>
</dbReference>
<dbReference type="GO" id="GO:0005737">
    <property type="term" value="C:cytoplasm"/>
    <property type="evidence" value="ECO:0007669"/>
    <property type="project" value="UniProtKB-SubCell"/>
</dbReference>
<dbReference type="Pfam" id="PF21355">
    <property type="entry name" value="TRAF-mep_MATH"/>
    <property type="match status" value="1"/>
</dbReference>
<dbReference type="InterPro" id="IPR001293">
    <property type="entry name" value="Znf_TRAF"/>
</dbReference>
<feature type="domain" description="RING-type" evidence="13">
    <location>
        <begin position="57"/>
        <end position="97"/>
    </location>
</feature>
<dbReference type="InterPro" id="IPR002083">
    <property type="entry name" value="MATH/TRAF_dom"/>
</dbReference>
<dbReference type="GO" id="GO:0043122">
    <property type="term" value="P:regulation of canonical NF-kappaB signal transduction"/>
    <property type="evidence" value="ECO:0007669"/>
    <property type="project" value="TreeGrafter"/>
</dbReference>
<evidence type="ECO:0000256" key="11">
    <source>
        <dbReference type="PROSITE-ProRule" id="PRU00207"/>
    </source>
</evidence>
<dbReference type="PROSITE" id="PS50144">
    <property type="entry name" value="MATH"/>
    <property type="match status" value="1"/>
</dbReference>
<evidence type="ECO:0000256" key="8">
    <source>
        <dbReference type="ARBA" id="ARBA00022833"/>
    </source>
</evidence>
<evidence type="ECO:0000256" key="3">
    <source>
        <dbReference type="ARBA" id="ARBA00022499"/>
    </source>
</evidence>
<comment type="subcellular location">
    <subcellularLocation>
        <location evidence="1">Cytoplasm</location>
    </subcellularLocation>
</comment>
<keyword evidence="10 12" id="KW-0175">Coiled coil</keyword>
<evidence type="ECO:0000256" key="5">
    <source>
        <dbReference type="ARBA" id="ARBA00022723"/>
    </source>
</evidence>
<dbReference type="GO" id="GO:0007165">
    <property type="term" value="P:signal transduction"/>
    <property type="evidence" value="ECO:0007669"/>
    <property type="project" value="InterPro"/>
</dbReference>
<dbReference type="GO" id="GO:0042981">
    <property type="term" value="P:regulation of apoptotic process"/>
    <property type="evidence" value="ECO:0007669"/>
    <property type="project" value="InterPro"/>
</dbReference>
<proteinExistence type="predicted"/>
<dbReference type="InterPro" id="IPR008974">
    <property type="entry name" value="TRAF-like"/>
</dbReference>
<evidence type="ECO:0000259" key="13">
    <source>
        <dbReference type="PROSITE" id="PS50089"/>
    </source>
</evidence>
<accession>A0A914B825</accession>
<feature type="domain" description="TRAF-type" evidence="15">
    <location>
        <begin position="200"/>
        <end position="247"/>
    </location>
</feature>
<evidence type="ECO:0000259" key="15">
    <source>
        <dbReference type="PROSITE" id="PS50145"/>
    </source>
</evidence>
<evidence type="ECO:0000313" key="17">
    <source>
        <dbReference type="Proteomes" id="UP000887568"/>
    </source>
</evidence>
<keyword evidence="8 11" id="KW-0862">Zinc</keyword>
<dbReference type="PIRSF" id="PIRSF015614">
    <property type="entry name" value="TRAF"/>
    <property type="match status" value="1"/>
</dbReference>
<name>A0A914B825_PATMI</name>
<dbReference type="Proteomes" id="UP000887568">
    <property type="component" value="Unplaced"/>
</dbReference>
<keyword evidence="6" id="KW-0677">Repeat</keyword>
<evidence type="ECO:0000256" key="10">
    <source>
        <dbReference type="ARBA" id="ARBA00023054"/>
    </source>
</evidence>
<keyword evidence="4" id="KW-0053">Apoptosis</keyword>
<reference evidence="16" key="1">
    <citation type="submission" date="2022-11" db="UniProtKB">
        <authorList>
            <consortium name="EnsemblMetazoa"/>
        </authorList>
    </citation>
    <scope>IDENTIFICATION</scope>
</reference>
<evidence type="ECO:0000313" key="16">
    <source>
        <dbReference type="EnsemblMetazoa" id="XP_038071587.1"/>
    </source>
</evidence>
<feature type="coiled-coil region" evidence="12">
    <location>
        <begin position="332"/>
        <end position="378"/>
    </location>
</feature>
<dbReference type="PROSITE" id="PS50145">
    <property type="entry name" value="ZF_TRAF"/>
    <property type="match status" value="2"/>
</dbReference>
<dbReference type="GO" id="GO:0008270">
    <property type="term" value="F:zinc ion binding"/>
    <property type="evidence" value="ECO:0007669"/>
    <property type="project" value="UniProtKB-KW"/>
</dbReference>
<dbReference type="Pfam" id="PF02176">
    <property type="entry name" value="zf-TRAF"/>
    <property type="match status" value="2"/>
</dbReference>
<evidence type="ECO:0000256" key="9">
    <source>
        <dbReference type="ARBA" id="ARBA00022843"/>
    </source>
</evidence>
<dbReference type="SUPFAM" id="SSF57953">
    <property type="entry name" value="Trimerization domain of TRAF"/>
    <property type="match status" value="1"/>
</dbReference>